<proteinExistence type="predicted"/>
<gene>
    <name evidence="2" type="ORF">JV46_21190</name>
</gene>
<dbReference type="EMBL" id="JRAA01000001">
    <property type="protein sequence ID" value="KHF26059.1"/>
    <property type="molecule type" value="Genomic_DNA"/>
</dbReference>
<dbReference type="Gene3D" id="3.30.450.20">
    <property type="entry name" value="PAS domain"/>
    <property type="match status" value="1"/>
</dbReference>
<dbReference type="InterPro" id="IPR036388">
    <property type="entry name" value="WH-like_DNA-bd_sf"/>
</dbReference>
<dbReference type="GO" id="GO:0003677">
    <property type="term" value="F:DNA binding"/>
    <property type="evidence" value="ECO:0007669"/>
    <property type="project" value="InterPro"/>
</dbReference>
<reference evidence="2 3" key="1">
    <citation type="journal article" date="2014" name="BMC Genomics">
        <title>The genome of the intracellular bacterium of the coastal bivalve, Solemya velum: a blueprint for thriving in and out of symbiosis.</title>
        <authorList>
            <person name="Dmytrenko O."/>
            <person name="Russell S.L."/>
            <person name="Loo W.T."/>
            <person name="Fontanez K.M."/>
            <person name="Liao L."/>
            <person name="Roeselers G."/>
            <person name="Sharma R."/>
            <person name="Stewart F.J."/>
            <person name="Newton I.L."/>
            <person name="Woyke T."/>
            <person name="Wu D."/>
            <person name="Lang J.M."/>
            <person name="Eisen J.A."/>
            <person name="Cavanaugh C.M."/>
        </authorList>
    </citation>
    <scope>NUCLEOTIDE SEQUENCE [LARGE SCALE GENOMIC DNA]</scope>
    <source>
        <strain evidence="2 3">WH</strain>
    </source>
</reference>
<accession>A0A0B0HDR2</accession>
<sequence length="198" mass="22009">MEDSASQFQEILNRIPNGVVVLTQEGRVIYFNEQAREIFEVQSSISLLNDSLVFTDKTTQEQFNTELKAVFQQHSNTTIESTPVCIQNLSYDLPLSLTVSVLSSSDNSKLALIILAPPSLPIKLTETCLRESFQLTNAESALVMEIIRSRDLQEAAGKLNITRNTAKSQLKSIFLKTGVCKQTELLKLLLSDSDILVS</sequence>
<dbReference type="GO" id="GO:0006355">
    <property type="term" value="P:regulation of DNA-templated transcription"/>
    <property type="evidence" value="ECO:0007669"/>
    <property type="project" value="InterPro"/>
</dbReference>
<dbReference type="STRING" id="2340.JV46_21190"/>
<dbReference type="Pfam" id="PF13188">
    <property type="entry name" value="PAS_8"/>
    <property type="match status" value="1"/>
</dbReference>
<dbReference type="SUPFAM" id="SSF55785">
    <property type="entry name" value="PYP-like sensor domain (PAS domain)"/>
    <property type="match status" value="1"/>
</dbReference>
<dbReference type="InterPro" id="IPR035965">
    <property type="entry name" value="PAS-like_dom_sf"/>
</dbReference>
<comment type="caution">
    <text evidence="2">The sequence shown here is derived from an EMBL/GenBank/DDBJ whole genome shotgun (WGS) entry which is preliminary data.</text>
</comment>
<evidence type="ECO:0000313" key="3">
    <source>
        <dbReference type="Proteomes" id="UP000030856"/>
    </source>
</evidence>
<dbReference type="InterPro" id="IPR016032">
    <property type="entry name" value="Sig_transdc_resp-reg_C-effctor"/>
</dbReference>
<dbReference type="GeneID" id="86992148"/>
<dbReference type="OrthoDB" id="5497412at2"/>
<dbReference type="InterPro" id="IPR000014">
    <property type="entry name" value="PAS"/>
</dbReference>
<dbReference type="Proteomes" id="UP000030856">
    <property type="component" value="Unassembled WGS sequence"/>
</dbReference>
<dbReference type="Gene3D" id="1.10.10.10">
    <property type="entry name" value="Winged helix-like DNA-binding domain superfamily/Winged helix DNA-binding domain"/>
    <property type="match status" value="1"/>
</dbReference>
<feature type="domain" description="PAS" evidence="1">
    <location>
        <begin position="4"/>
        <end position="39"/>
    </location>
</feature>
<name>A0A0B0HDR2_SOVGS</name>
<dbReference type="AlphaFoldDB" id="A0A0B0HDR2"/>
<protein>
    <recommendedName>
        <fullName evidence="1">PAS domain-containing protein</fullName>
    </recommendedName>
</protein>
<dbReference type="PROSITE" id="PS50112">
    <property type="entry name" value="PAS"/>
    <property type="match status" value="1"/>
</dbReference>
<dbReference type="RefSeq" id="WP_043115777.1">
    <property type="nucleotide sequence ID" value="NZ_JRAA01000001.1"/>
</dbReference>
<dbReference type="eggNOG" id="COG2771">
    <property type="taxonomic scope" value="Bacteria"/>
</dbReference>
<evidence type="ECO:0000313" key="2">
    <source>
        <dbReference type="EMBL" id="KHF26059.1"/>
    </source>
</evidence>
<evidence type="ECO:0000259" key="1">
    <source>
        <dbReference type="PROSITE" id="PS50112"/>
    </source>
</evidence>
<organism evidence="2 3">
    <name type="scientific">Solemya velum gill symbiont</name>
    <dbReference type="NCBI Taxonomy" id="2340"/>
    <lineage>
        <taxon>Bacteria</taxon>
        <taxon>Pseudomonadati</taxon>
        <taxon>Pseudomonadota</taxon>
        <taxon>Gammaproteobacteria</taxon>
        <taxon>sulfur-oxidizing symbionts</taxon>
    </lineage>
</organism>
<dbReference type="SUPFAM" id="SSF46894">
    <property type="entry name" value="C-terminal effector domain of the bipartite response regulators"/>
    <property type="match status" value="1"/>
</dbReference>
<keyword evidence="3" id="KW-1185">Reference proteome</keyword>